<dbReference type="Gene3D" id="3.40.630.30">
    <property type="match status" value="1"/>
</dbReference>
<dbReference type="InterPro" id="IPR000182">
    <property type="entry name" value="GNAT_dom"/>
</dbReference>
<dbReference type="Pfam" id="PF00583">
    <property type="entry name" value="Acetyltransf_1"/>
    <property type="match status" value="1"/>
</dbReference>
<proteinExistence type="predicted"/>
<organism evidence="2">
    <name type="scientific">hydrothermal vent metagenome</name>
    <dbReference type="NCBI Taxonomy" id="652676"/>
    <lineage>
        <taxon>unclassified sequences</taxon>
        <taxon>metagenomes</taxon>
        <taxon>ecological metagenomes</taxon>
    </lineage>
</organism>
<name>A0A1W1CL74_9ZZZZ</name>
<evidence type="ECO:0000313" key="2">
    <source>
        <dbReference type="EMBL" id="SFV66485.1"/>
    </source>
</evidence>
<protein>
    <recommendedName>
        <fullName evidence="1">N-acetyltransferase domain-containing protein</fullName>
    </recommendedName>
</protein>
<feature type="domain" description="N-acetyltransferase" evidence="1">
    <location>
        <begin position="3"/>
        <end position="148"/>
    </location>
</feature>
<accession>A0A1W1CL74</accession>
<dbReference type="GO" id="GO:0016747">
    <property type="term" value="F:acyltransferase activity, transferring groups other than amino-acyl groups"/>
    <property type="evidence" value="ECO:0007669"/>
    <property type="project" value="InterPro"/>
</dbReference>
<reference evidence="2" key="1">
    <citation type="submission" date="2016-10" db="EMBL/GenBank/DDBJ databases">
        <authorList>
            <person name="de Groot N.N."/>
        </authorList>
    </citation>
    <scope>NUCLEOTIDE SEQUENCE</scope>
</reference>
<dbReference type="InterPro" id="IPR016181">
    <property type="entry name" value="Acyl_CoA_acyltransferase"/>
</dbReference>
<sequence length="186" mass="21920">MFIDIVEDLTLWEKSIQIYRDSFPLWEREDESIILKNIKNGSYKMFAYLKDKEVVGFYILDINLGLDYALFSFLAIKESHRALGLGSALCLSAIEYFHRHINCNWFFIEAEARQAKLYAKLGFKALELDYRVPAFNSKESIKMSLMLIEEKTIDTDSLRPIIQDIFLRGYSLDRDDIRLQEQLKRI</sequence>
<dbReference type="AlphaFoldDB" id="A0A1W1CL74"/>
<gene>
    <name evidence="2" type="ORF">MNB_SM-4-1203</name>
</gene>
<dbReference type="EMBL" id="FPHF01000092">
    <property type="protein sequence ID" value="SFV66485.1"/>
    <property type="molecule type" value="Genomic_DNA"/>
</dbReference>
<dbReference type="SUPFAM" id="SSF55729">
    <property type="entry name" value="Acyl-CoA N-acyltransferases (Nat)"/>
    <property type="match status" value="1"/>
</dbReference>
<dbReference type="CDD" id="cd04301">
    <property type="entry name" value="NAT_SF"/>
    <property type="match status" value="1"/>
</dbReference>
<dbReference type="PROSITE" id="PS51186">
    <property type="entry name" value="GNAT"/>
    <property type="match status" value="1"/>
</dbReference>
<evidence type="ECO:0000259" key="1">
    <source>
        <dbReference type="PROSITE" id="PS51186"/>
    </source>
</evidence>